<dbReference type="PANTHER" id="PTHR11986">
    <property type="entry name" value="AMINOTRANSFERASE CLASS III"/>
    <property type="match status" value="1"/>
</dbReference>
<evidence type="ECO:0000256" key="9">
    <source>
        <dbReference type="ARBA" id="ARBA00022898"/>
    </source>
</evidence>
<evidence type="ECO:0000256" key="10">
    <source>
        <dbReference type="ARBA" id="ARBA00029760"/>
    </source>
</evidence>
<evidence type="ECO:0000256" key="8">
    <source>
        <dbReference type="ARBA" id="ARBA00022679"/>
    </source>
</evidence>
<dbReference type="NCBIfam" id="TIGR00700">
    <property type="entry name" value="GABAtrnsam"/>
    <property type="match status" value="1"/>
</dbReference>
<dbReference type="EC" id="2.6.1.19" evidence="6"/>
<evidence type="ECO:0000256" key="3">
    <source>
        <dbReference type="ARBA" id="ARBA00005176"/>
    </source>
</evidence>
<evidence type="ECO:0000313" key="17">
    <source>
        <dbReference type="EMBL" id="KAA1425499.1"/>
    </source>
</evidence>
<evidence type="ECO:0000256" key="15">
    <source>
        <dbReference type="ARBA" id="ARBA00050054"/>
    </source>
</evidence>
<dbReference type="Pfam" id="PF00202">
    <property type="entry name" value="Aminotran_3"/>
    <property type="match status" value="1"/>
</dbReference>
<evidence type="ECO:0000256" key="7">
    <source>
        <dbReference type="ARBA" id="ARBA00022576"/>
    </source>
</evidence>
<dbReference type="OrthoDB" id="4510254at2"/>
<dbReference type="PROSITE" id="PS00600">
    <property type="entry name" value="AA_TRANSFER_CLASS_3"/>
    <property type="match status" value="1"/>
</dbReference>
<protein>
    <recommendedName>
        <fullName evidence="12">(S)-3-amino-2-methylpropionate transaminase</fullName>
        <ecNumber evidence="6">2.6.1.19</ecNumber>
        <ecNumber evidence="5">2.6.1.22</ecNumber>
    </recommendedName>
    <alternativeName>
        <fullName evidence="13">GABA aminotransferase</fullName>
    </alternativeName>
    <alternativeName>
        <fullName evidence="11">Gamma-amino-N-butyrate transaminase</fullName>
    </alternativeName>
    <alternativeName>
        <fullName evidence="15">Glutamate:succinic semialdehyde transaminase</fullName>
    </alternativeName>
    <alternativeName>
        <fullName evidence="10">L-AIBAT</fullName>
    </alternativeName>
</protein>
<name>A0A5Q6S5L0_9ACTN</name>
<dbReference type="InterPro" id="IPR004632">
    <property type="entry name" value="4NH2But_aminotransferase_bac"/>
</dbReference>
<comment type="catalytic activity">
    <reaction evidence="14">
        <text>4-aminobutanoate + 2-oxoglutarate = succinate semialdehyde + L-glutamate</text>
        <dbReference type="Rhea" id="RHEA:23352"/>
        <dbReference type="ChEBI" id="CHEBI:16810"/>
        <dbReference type="ChEBI" id="CHEBI:29985"/>
        <dbReference type="ChEBI" id="CHEBI:57706"/>
        <dbReference type="ChEBI" id="CHEBI:59888"/>
        <dbReference type="EC" id="2.6.1.19"/>
    </reaction>
</comment>
<evidence type="ECO:0000256" key="11">
    <source>
        <dbReference type="ARBA" id="ARBA00030204"/>
    </source>
</evidence>
<dbReference type="NCBIfam" id="NF004714">
    <property type="entry name" value="PRK06058.1"/>
    <property type="match status" value="1"/>
</dbReference>
<comment type="cofactor">
    <cofactor evidence="2">
        <name>pyridoxal 5'-phosphate</name>
        <dbReference type="ChEBI" id="CHEBI:597326"/>
    </cofactor>
</comment>
<dbReference type="GO" id="GO:0009448">
    <property type="term" value="P:gamma-aminobutyric acid metabolic process"/>
    <property type="evidence" value="ECO:0007669"/>
    <property type="project" value="InterPro"/>
</dbReference>
<dbReference type="InterPro" id="IPR050103">
    <property type="entry name" value="Class-III_PLP-dep_AT"/>
</dbReference>
<dbReference type="FunFam" id="3.40.640.10:FF:000013">
    <property type="entry name" value="4-aminobutyrate aminotransferase"/>
    <property type="match status" value="1"/>
</dbReference>
<evidence type="ECO:0000256" key="6">
    <source>
        <dbReference type="ARBA" id="ARBA00012912"/>
    </source>
</evidence>
<proteinExistence type="inferred from homology"/>
<dbReference type="EC" id="2.6.1.22" evidence="5"/>
<organism evidence="17 18">
    <name type="scientific">Mumia zhuanghuii</name>
    <dbReference type="NCBI Taxonomy" id="2585211"/>
    <lineage>
        <taxon>Bacteria</taxon>
        <taxon>Bacillati</taxon>
        <taxon>Actinomycetota</taxon>
        <taxon>Actinomycetes</taxon>
        <taxon>Propionibacteriales</taxon>
        <taxon>Nocardioidaceae</taxon>
        <taxon>Mumia</taxon>
    </lineage>
</organism>
<dbReference type="InterPro" id="IPR015421">
    <property type="entry name" value="PyrdxlP-dep_Trfase_major"/>
</dbReference>
<dbReference type="PANTHER" id="PTHR11986:SF58">
    <property type="entry name" value="LEUCINE_METHIONINE RACEMASE"/>
    <property type="match status" value="1"/>
</dbReference>
<evidence type="ECO:0000256" key="14">
    <source>
        <dbReference type="ARBA" id="ARBA00048021"/>
    </source>
</evidence>
<comment type="similarity">
    <text evidence="4 16">Belongs to the class-III pyridoxal-phosphate-dependent aminotransferase family.</text>
</comment>
<dbReference type="InterPro" id="IPR015424">
    <property type="entry name" value="PyrdxlP-dep_Trfase"/>
</dbReference>
<dbReference type="GO" id="GO:0030170">
    <property type="term" value="F:pyridoxal phosphate binding"/>
    <property type="evidence" value="ECO:0007669"/>
    <property type="project" value="InterPro"/>
</dbReference>
<dbReference type="RefSeq" id="WP_149768672.1">
    <property type="nucleotide sequence ID" value="NZ_VDFQ02000001.1"/>
</dbReference>
<evidence type="ECO:0000256" key="5">
    <source>
        <dbReference type="ARBA" id="ARBA00012876"/>
    </source>
</evidence>
<comment type="caution">
    <text evidence="17">The sequence shown here is derived from an EMBL/GenBank/DDBJ whole genome shotgun (WGS) entry which is preliminary data.</text>
</comment>
<dbReference type="GO" id="GO:0047298">
    <property type="term" value="F:(S)-3-amino-2-methylpropionate transaminase activity"/>
    <property type="evidence" value="ECO:0007669"/>
    <property type="project" value="UniProtKB-EC"/>
</dbReference>
<reference evidence="17 18" key="1">
    <citation type="submission" date="2019-09" db="EMBL/GenBank/DDBJ databases">
        <title>Mumia zhuanghuii sp. nov. isolated from the intestinal contents of plateau pika (Ochotona curzoniae) in the Qinghai-Tibet plateau of China.</title>
        <authorList>
            <person name="Tian Z."/>
        </authorList>
    </citation>
    <scope>NUCLEOTIDE SEQUENCE [LARGE SCALE GENOMIC DNA]</scope>
    <source>
        <strain evidence="18">350</strain>
    </source>
</reference>
<dbReference type="InterPro" id="IPR005814">
    <property type="entry name" value="Aminotrans_3"/>
</dbReference>
<dbReference type="CDD" id="cd00610">
    <property type="entry name" value="OAT_like"/>
    <property type="match status" value="1"/>
</dbReference>
<keyword evidence="8 17" id="KW-0808">Transferase</keyword>
<dbReference type="Proteomes" id="UP000307768">
    <property type="component" value="Unassembled WGS sequence"/>
</dbReference>
<sequence length="445" mass="46729">MTMTEQKRLLKTAIPGPRSVELHEARSKHVPRGFGITLPVFVDHADGALLVDVDGNQIIDLGSGIAVTSVGAAAPRVVSRVAEQAAKFTHTCFMVTEYEGFTEVAEALNRLTPGDHDKRTALFSTGAEAVENAVKIARAATGRPAIVVLDHAYHGRTLMTMTMTAKNVPYKEGFGPYAPEVYRAPMAYPYRYDGDEKACAADALAKLKDIVLTQIGAHNVAAIVAEPIQGEGGFIVPAEGFLPAVVEFAREHGILFVADEVQTGFARTGRMFASEHEGIVPDIVTTAKALAGGMPLSAVTGRTEIMDAVAPGGIGGTYAGNPVACAAALGAIETIESEGLVARAAEIEQRVKPRLEALRADTGGVIGDVRGRGAMLAIELVEPGTKDPAPRFAQALAKHCHSEGVLILVCGTYGNVIRLLPPLVISDDLLDDALGVLEAGVRGLS</sequence>
<dbReference type="AlphaFoldDB" id="A0A5Q6S5L0"/>
<comment type="catalytic activity">
    <reaction evidence="1">
        <text>(S)-3-amino-2-methylpropanoate + 2-oxoglutarate = 2-methyl-3-oxopropanoate + L-glutamate</text>
        <dbReference type="Rhea" id="RHEA:13993"/>
        <dbReference type="ChEBI" id="CHEBI:16810"/>
        <dbReference type="ChEBI" id="CHEBI:29985"/>
        <dbReference type="ChEBI" id="CHEBI:57700"/>
        <dbReference type="ChEBI" id="CHEBI:58655"/>
        <dbReference type="EC" id="2.6.1.22"/>
    </reaction>
</comment>
<evidence type="ECO:0000256" key="2">
    <source>
        <dbReference type="ARBA" id="ARBA00001933"/>
    </source>
</evidence>
<dbReference type="PIRSF" id="PIRSF000521">
    <property type="entry name" value="Transaminase_4ab_Lys_Orn"/>
    <property type="match status" value="1"/>
</dbReference>
<evidence type="ECO:0000256" key="4">
    <source>
        <dbReference type="ARBA" id="ARBA00008954"/>
    </source>
</evidence>
<evidence type="ECO:0000256" key="1">
    <source>
        <dbReference type="ARBA" id="ARBA00001750"/>
    </source>
</evidence>
<keyword evidence="7 17" id="KW-0032">Aminotransferase</keyword>
<dbReference type="Gene3D" id="3.40.640.10">
    <property type="entry name" value="Type I PLP-dependent aspartate aminotransferase-like (Major domain)"/>
    <property type="match status" value="1"/>
</dbReference>
<keyword evidence="9 16" id="KW-0663">Pyridoxal phosphate</keyword>
<evidence type="ECO:0000256" key="16">
    <source>
        <dbReference type="RuleBase" id="RU003560"/>
    </source>
</evidence>
<dbReference type="InterPro" id="IPR049704">
    <property type="entry name" value="Aminotrans_3_PPA_site"/>
</dbReference>
<dbReference type="InterPro" id="IPR015422">
    <property type="entry name" value="PyrdxlP-dep_Trfase_small"/>
</dbReference>
<dbReference type="GO" id="GO:0034386">
    <property type="term" value="F:4-aminobutyrate:2-oxoglutarate transaminase activity"/>
    <property type="evidence" value="ECO:0007669"/>
    <property type="project" value="UniProtKB-EC"/>
</dbReference>
<evidence type="ECO:0000256" key="12">
    <source>
        <dbReference type="ARBA" id="ARBA00030857"/>
    </source>
</evidence>
<gene>
    <name evidence="17" type="primary">gabT</name>
    <name evidence="17" type="ORF">FE697_003525</name>
</gene>
<dbReference type="SUPFAM" id="SSF53383">
    <property type="entry name" value="PLP-dependent transferases"/>
    <property type="match status" value="1"/>
</dbReference>
<evidence type="ECO:0000313" key="18">
    <source>
        <dbReference type="Proteomes" id="UP000307768"/>
    </source>
</evidence>
<accession>A0A5Q6S5L0</accession>
<dbReference type="Gene3D" id="3.90.1150.10">
    <property type="entry name" value="Aspartate Aminotransferase, domain 1"/>
    <property type="match status" value="1"/>
</dbReference>
<comment type="pathway">
    <text evidence="3">Amino-acid degradation; 4-aminobutanoate degradation.</text>
</comment>
<dbReference type="EMBL" id="VDFQ02000001">
    <property type="protein sequence ID" value="KAA1425499.1"/>
    <property type="molecule type" value="Genomic_DNA"/>
</dbReference>
<evidence type="ECO:0000256" key="13">
    <source>
        <dbReference type="ARBA" id="ARBA00031787"/>
    </source>
</evidence>
<dbReference type="GO" id="GO:0042802">
    <property type="term" value="F:identical protein binding"/>
    <property type="evidence" value="ECO:0007669"/>
    <property type="project" value="TreeGrafter"/>
</dbReference>